<dbReference type="Pfam" id="PF07077">
    <property type="entry name" value="DUF1345"/>
    <property type="match status" value="1"/>
</dbReference>
<gene>
    <name evidence="2" type="ORF">G3T37_02965</name>
</gene>
<organism evidence="2 3">
    <name type="scientific">Galbitalea soli</name>
    <dbReference type="NCBI Taxonomy" id="1268042"/>
    <lineage>
        <taxon>Bacteria</taxon>
        <taxon>Bacillati</taxon>
        <taxon>Actinomycetota</taxon>
        <taxon>Actinomycetes</taxon>
        <taxon>Micrococcales</taxon>
        <taxon>Microbacteriaceae</taxon>
        <taxon>Galbitalea</taxon>
    </lineage>
</organism>
<reference evidence="2 3" key="1">
    <citation type="journal article" date="2014" name="Int. J. Syst. Evol. Microbiol.">
        <title>Description of Galbitalea soli gen. nov., sp. nov., and Frondihabitans sucicola sp. nov.</title>
        <authorList>
            <person name="Kim S.J."/>
            <person name="Lim J.M."/>
            <person name="Ahn J.H."/>
            <person name="Weon H.Y."/>
            <person name="Hamada M."/>
            <person name="Suzuki K."/>
            <person name="Ahn T.Y."/>
            <person name="Kwon S.W."/>
        </authorList>
    </citation>
    <scope>NUCLEOTIDE SEQUENCE [LARGE SCALE GENOMIC DNA]</scope>
    <source>
        <strain evidence="2 3">NBRC 108727</strain>
    </source>
</reference>
<keyword evidence="1" id="KW-0812">Transmembrane</keyword>
<feature type="transmembrane region" description="Helical" evidence="1">
    <location>
        <begin position="38"/>
        <end position="59"/>
    </location>
</feature>
<comment type="caution">
    <text evidence="2">The sequence shown here is derived from an EMBL/GenBank/DDBJ whole genome shotgun (WGS) entry which is preliminary data.</text>
</comment>
<feature type="transmembrane region" description="Helical" evidence="1">
    <location>
        <begin position="71"/>
        <end position="98"/>
    </location>
</feature>
<evidence type="ECO:0000313" key="3">
    <source>
        <dbReference type="Proteomes" id="UP000479756"/>
    </source>
</evidence>
<evidence type="ECO:0000313" key="2">
    <source>
        <dbReference type="EMBL" id="NEM90312.1"/>
    </source>
</evidence>
<name>A0A7C9PLK0_9MICO</name>
<dbReference type="Proteomes" id="UP000479756">
    <property type="component" value="Unassembled WGS sequence"/>
</dbReference>
<dbReference type="RefSeq" id="WP_163471977.1">
    <property type="nucleotide sequence ID" value="NZ_JAAGWZ010000001.1"/>
</dbReference>
<dbReference type="SUPFAM" id="SSF81324">
    <property type="entry name" value="Voltage-gated potassium channels"/>
    <property type="match status" value="1"/>
</dbReference>
<dbReference type="AlphaFoldDB" id="A0A7C9PLK0"/>
<sequence>MRAEAPPGTRTEHRWPVVTATVFALVLYVLLPDTLQPIPRWVIPTLGIAAILPLVVLNPRRLDRETEWSRWLSIVFSVLLTLANQAYVVALVIALVAGNIPGPTVLLTALQVWVTSVIAFALVYWEMDRGGAVARRIEGYRDDATQDFRFPQQDNGIPTNAWEPAFVDYAYFALSNMMAFSPTDVMPLTHRAKLVMGYQALTGFILLALVISRAVNILH</sequence>
<evidence type="ECO:0000256" key="1">
    <source>
        <dbReference type="SAM" id="Phobius"/>
    </source>
</evidence>
<dbReference type="EMBL" id="JAAGWZ010000001">
    <property type="protein sequence ID" value="NEM90312.1"/>
    <property type="molecule type" value="Genomic_DNA"/>
</dbReference>
<keyword evidence="1" id="KW-0472">Membrane</keyword>
<accession>A0A7C9PLK0</accession>
<protein>
    <submittedName>
        <fullName evidence="2">DUF1345 domain-containing protein</fullName>
    </submittedName>
</protein>
<feature type="transmembrane region" description="Helical" evidence="1">
    <location>
        <begin position="15"/>
        <end position="32"/>
    </location>
</feature>
<dbReference type="InterPro" id="IPR009781">
    <property type="entry name" value="DUF1345"/>
</dbReference>
<feature type="transmembrane region" description="Helical" evidence="1">
    <location>
        <begin position="195"/>
        <end position="215"/>
    </location>
</feature>
<keyword evidence="1" id="KW-1133">Transmembrane helix</keyword>
<feature type="transmembrane region" description="Helical" evidence="1">
    <location>
        <begin position="104"/>
        <end position="125"/>
    </location>
</feature>
<keyword evidence="3" id="KW-1185">Reference proteome</keyword>
<proteinExistence type="predicted"/>